<accession>A0A5B7HME8</accession>
<organism evidence="1 2">
    <name type="scientific">Portunus trituberculatus</name>
    <name type="common">Swimming crab</name>
    <name type="synonym">Neptunus trituberculatus</name>
    <dbReference type="NCBI Taxonomy" id="210409"/>
    <lineage>
        <taxon>Eukaryota</taxon>
        <taxon>Metazoa</taxon>
        <taxon>Ecdysozoa</taxon>
        <taxon>Arthropoda</taxon>
        <taxon>Crustacea</taxon>
        <taxon>Multicrustacea</taxon>
        <taxon>Malacostraca</taxon>
        <taxon>Eumalacostraca</taxon>
        <taxon>Eucarida</taxon>
        <taxon>Decapoda</taxon>
        <taxon>Pleocyemata</taxon>
        <taxon>Brachyura</taxon>
        <taxon>Eubrachyura</taxon>
        <taxon>Portunoidea</taxon>
        <taxon>Portunidae</taxon>
        <taxon>Portuninae</taxon>
        <taxon>Portunus</taxon>
    </lineage>
</organism>
<name>A0A5B7HME8_PORTR</name>
<comment type="caution">
    <text evidence="1">The sequence shown here is derived from an EMBL/GenBank/DDBJ whole genome shotgun (WGS) entry which is preliminary data.</text>
</comment>
<dbReference type="AlphaFoldDB" id="A0A5B7HME8"/>
<dbReference type="Proteomes" id="UP000324222">
    <property type="component" value="Unassembled WGS sequence"/>
</dbReference>
<evidence type="ECO:0000313" key="2">
    <source>
        <dbReference type="Proteomes" id="UP000324222"/>
    </source>
</evidence>
<sequence length="69" mass="7761">MPHAKLSPPSSTPHTLRVTFKYSQHILFPLACAHILKTHTDYLRRRKGVNGKIQANETCGVPRKEGEPV</sequence>
<proteinExistence type="predicted"/>
<reference evidence="1 2" key="1">
    <citation type="submission" date="2019-05" db="EMBL/GenBank/DDBJ databases">
        <title>Another draft genome of Portunus trituberculatus and its Hox gene families provides insights of decapod evolution.</title>
        <authorList>
            <person name="Jeong J.-H."/>
            <person name="Song I."/>
            <person name="Kim S."/>
            <person name="Choi T."/>
            <person name="Kim D."/>
            <person name="Ryu S."/>
            <person name="Kim W."/>
        </authorList>
    </citation>
    <scope>NUCLEOTIDE SEQUENCE [LARGE SCALE GENOMIC DNA]</scope>
    <source>
        <tissue evidence="1">Muscle</tissue>
    </source>
</reference>
<keyword evidence="2" id="KW-1185">Reference proteome</keyword>
<gene>
    <name evidence="1" type="ORF">E2C01_065375</name>
</gene>
<dbReference type="EMBL" id="VSRR010032295">
    <property type="protein sequence ID" value="MPC71106.1"/>
    <property type="molecule type" value="Genomic_DNA"/>
</dbReference>
<evidence type="ECO:0000313" key="1">
    <source>
        <dbReference type="EMBL" id="MPC71106.1"/>
    </source>
</evidence>
<protein>
    <submittedName>
        <fullName evidence="1">Uncharacterized protein</fullName>
    </submittedName>
</protein>